<dbReference type="PANTHER" id="PTHR45969">
    <property type="entry name" value="RING ZINC FINGER PROTEIN-RELATED"/>
    <property type="match status" value="1"/>
</dbReference>
<feature type="domain" description="RING-type" evidence="6">
    <location>
        <begin position="107"/>
        <end position="150"/>
    </location>
</feature>
<evidence type="ECO:0000313" key="8">
    <source>
        <dbReference type="Proteomes" id="UP000834106"/>
    </source>
</evidence>
<dbReference type="Gene3D" id="3.30.40.10">
    <property type="entry name" value="Zinc/RING finger domain, C3HC4 (zinc finger)"/>
    <property type="match status" value="1"/>
</dbReference>
<keyword evidence="3" id="KW-0862">Zinc</keyword>
<dbReference type="InterPro" id="IPR013083">
    <property type="entry name" value="Znf_RING/FYVE/PHD"/>
</dbReference>
<dbReference type="InterPro" id="IPR011016">
    <property type="entry name" value="Znf_RING-CH"/>
</dbReference>
<dbReference type="GO" id="GO:0061630">
    <property type="term" value="F:ubiquitin protein ligase activity"/>
    <property type="evidence" value="ECO:0007669"/>
    <property type="project" value="TreeGrafter"/>
</dbReference>
<dbReference type="Proteomes" id="UP000834106">
    <property type="component" value="Chromosome 4"/>
</dbReference>
<dbReference type="EMBL" id="OU503039">
    <property type="protein sequence ID" value="CAI9759308.1"/>
    <property type="molecule type" value="Genomic_DNA"/>
</dbReference>
<evidence type="ECO:0000256" key="4">
    <source>
        <dbReference type="PROSITE-ProRule" id="PRU00175"/>
    </source>
</evidence>
<evidence type="ECO:0000256" key="2">
    <source>
        <dbReference type="ARBA" id="ARBA00022771"/>
    </source>
</evidence>
<keyword evidence="1" id="KW-0479">Metal-binding</keyword>
<name>A0AAD1YXN5_9LAMI</name>
<organism evidence="7 8">
    <name type="scientific">Fraxinus pennsylvanica</name>
    <dbReference type="NCBI Taxonomy" id="56036"/>
    <lineage>
        <taxon>Eukaryota</taxon>
        <taxon>Viridiplantae</taxon>
        <taxon>Streptophyta</taxon>
        <taxon>Embryophyta</taxon>
        <taxon>Tracheophyta</taxon>
        <taxon>Spermatophyta</taxon>
        <taxon>Magnoliopsida</taxon>
        <taxon>eudicotyledons</taxon>
        <taxon>Gunneridae</taxon>
        <taxon>Pentapetalae</taxon>
        <taxon>asterids</taxon>
        <taxon>lamiids</taxon>
        <taxon>Lamiales</taxon>
        <taxon>Oleaceae</taxon>
        <taxon>Oleeae</taxon>
        <taxon>Fraxinus</taxon>
    </lineage>
</organism>
<keyword evidence="5" id="KW-0472">Membrane</keyword>
<dbReference type="SMART" id="SM00744">
    <property type="entry name" value="RINGv"/>
    <property type="match status" value="1"/>
</dbReference>
<evidence type="ECO:0000256" key="1">
    <source>
        <dbReference type="ARBA" id="ARBA00022723"/>
    </source>
</evidence>
<accession>A0AAD1YXN5</accession>
<dbReference type="GO" id="GO:0016567">
    <property type="term" value="P:protein ubiquitination"/>
    <property type="evidence" value="ECO:0007669"/>
    <property type="project" value="TreeGrafter"/>
</dbReference>
<feature type="transmembrane region" description="Helical" evidence="5">
    <location>
        <begin position="13"/>
        <end position="34"/>
    </location>
</feature>
<keyword evidence="5" id="KW-1133">Transmembrane helix</keyword>
<protein>
    <recommendedName>
        <fullName evidence="6">RING-type domain-containing protein</fullName>
    </recommendedName>
</protein>
<keyword evidence="2 4" id="KW-0863">Zinc-finger</keyword>
<gene>
    <name evidence="7" type="ORF">FPE_LOCUS6738</name>
</gene>
<evidence type="ECO:0000313" key="7">
    <source>
        <dbReference type="EMBL" id="CAI9759308.1"/>
    </source>
</evidence>
<dbReference type="InterPro" id="IPR001841">
    <property type="entry name" value="Znf_RING"/>
</dbReference>
<dbReference type="AlphaFoldDB" id="A0AAD1YXN5"/>
<keyword evidence="8" id="KW-1185">Reference proteome</keyword>
<keyword evidence="5" id="KW-0812">Transmembrane</keyword>
<evidence type="ECO:0000256" key="3">
    <source>
        <dbReference type="ARBA" id="ARBA00022833"/>
    </source>
</evidence>
<reference evidence="7" key="1">
    <citation type="submission" date="2023-05" db="EMBL/GenBank/DDBJ databases">
        <authorList>
            <person name="Huff M."/>
        </authorList>
    </citation>
    <scope>NUCLEOTIDE SEQUENCE</scope>
</reference>
<evidence type="ECO:0000259" key="6">
    <source>
        <dbReference type="PROSITE" id="PS50089"/>
    </source>
</evidence>
<dbReference type="SUPFAM" id="SSF57850">
    <property type="entry name" value="RING/U-box"/>
    <property type="match status" value="1"/>
</dbReference>
<sequence>MGFLYYAISLPKVITITFFFNILSQVRFLIIGALTRLGLYKPPPEEETDTDNSNNYILILDGLSPSLVPVPVHVVTAAIKKRVPVVNYRDFLLGLDEDEDENGVKVCTICLERVESRHEIRELCNCNHVFHRECLDTWIDEGQVTCPLCRSMLLPPRTRTNHL</sequence>
<evidence type="ECO:0000256" key="5">
    <source>
        <dbReference type="SAM" id="Phobius"/>
    </source>
</evidence>
<proteinExistence type="predicted"/>
<dbReference type="PANTHER" id="PTHR45969:SF81">
    <property type="entry name" value="OS08G0157400 PROTEIN"/>
    <property type="match status" value="1"/>
</dbReference>
<dbReference type="SMART" id="SM00184">
    <property type="entry name" value="RING"/>
    <property type="match status" value="1"/>
</dbReference>
<dbReference type="GO" id="GO:0008270">
    <property type="term" value="F:zinc ion binding"/>
    <property type="evidence" value="ECO:0007669"/>
    <property type="project" value="UniProtKB-KW"/>
</dbReference>
<dbReference type="PROSITE" id="PS50089">
    <property type="entry name" value="ZF_RING_2"/>
    <property type="match status" value="1"/>
</dbReference>
<dbReference type="Pfam" id="PF13639">
    <property type="entry name" value="zf-RING_2"/>
    <property type="match status" value="1"/>
</dbReference>